<feature type="transmembrane region" description="Helical" evidence="6">
    <location>
        <begin position="898"/>
        <end position="915"/>
    </location>
</feature>
<feature type="transmembrane region" description="Helical" evidence="6">
    <location>
        <begin position="843"/>
        <end position="862"/>
    </location>
</feature>
<name>A0A077WYH6_9FUNG</name>
<evidence type="ECO:0000259" key="7">
    <source>
        <dbReference type="Pfam" id="PF10334"/>
    </source>
</evidence>
<comment type="subcellular location">
    <subcellularLocation>
        <location evidence="1">Membrane</location>
        <topology evidence="1">Multi-pass membrane protein</topology>
    </subcellularLocation>
</comment>
<feature type="transmembrane region" description="Helical" evidence="6">
    <location>
        <begin position="287"/>
        <end position="313"/>
    </location>
</feature>
<feature type="compositionally biased region" description="Acidic residues" evidence="5">
    <location>
        <begin position="195"/>
        <end position="204"/>
    </location>
</feature>
<evidence type="ECO:0000259" key="8">
    <source>
        <dbReference type="Pfam" id="PF10337"/>
    </source>
</evidence>
<dbReference type="PANTHER" id="PTHR47804:SF1">
    <property type="entry name" value="DUF2421 DOMAIN-CONTAINING PROTEIN"/>
    <property type="match status" value="1"/>
</dbReference>
<dbReference type="OrthoDB" id="68611at2759"/>
<dbReference type="InterPro" id="IPR049453">
    <property type="entry name" value="Memb_transporter_dom"/>
</dbReference>
<feature type="domain" description="Putative ER transporter 6TM N-terminal" evidence="8">
    <location>
        <begin position="306"/>
        <end position="525"/>
    </location>
</feature>
<evidence type="ECO:0000256" key="1">
    <source>
        <dbReference type="ARBA" id="ARBA00004141"/>
    </source>
</evidence>
<sequence>MADDRSGIWKLPSEEDLHPYSTMVGSAITCIHGRHSAQCVRCQQQRYNQQFPATFASSAYHLAPEQLGTSPLSSYQTAASFTNHTQQQQRTNGWWIPRSTSGNSATAAVMPDAQLSKSPTSYMGTYNSEDYNYFDVVFDDGSRQKRSVSLSTVPLYLDTNAANQYPSHRALQREPSETTLLLPKRKYEGTKMVSDDDSSDDGEEQPDRLFGLNKNPVVQRIYQWRKGLPHKQKMILKCSLAYFLGSLFTFVPFLNQIVGGTAISSHIVATVTVFFNPAKSMGGMVEAAGFGLLYGVLGLLVCLCSLACMDYLLVDHHMYLASCIVTLGVFVGGGTFLVAFLKAHLDKPSIRTASSLAFIILFSVLIRETSASKPFDSTKVQLTFNVVIIGTIISVAVCYLVWPTRSTKKLKSDINATLESIRVLLKLLTKTFLLDADLPDFTANKQLEGAIKSHQSSFVALRSSLKEAKLEFYSLDMWRHSDDYDRTVSSLQRLAQHISGLRSSCGLQFEAMQEHQQHQQRGKAAAAATAPTPIPSAIDKSQRQKMASSKIVPEAPIHVKADGRRRKLENELRREHSMVFYMDDDNTMAVESPSMERQVSTTSVLSNNGHPPLDPVPETPGVEGEGALVQFIRTIRPPMKSLAYTCKQTIIHIQAHFTGNITANTPSFDLMKQNMTTALAVFEESEQRALMQLYRRKRKHKRARQQSWQQLQQQLDPRQLHSQLMQQFPAEDVFLVYFFVFCMVEFAKELICLIEQVQTVFETDCDTMGFWAHCKEFFHLMFARASRPNDDLPEKHAAEEIFIPNNHNTTNTLQTPSPTTYIRKFLLQLWSFFSWFRNHTVRYAIKATLVSVGVAMLAFIPATQHYFREYRMEWTLITIMAVMSPTVGGTNIVAVLRVLATIFGCIVAALVYTAFNGNVYMLMLCTWVFSIPCFHIILNHKHGRFGQFALLAYNLVVLYSYNHRDDLDMDDVYELAWKRCVAVSLGVIIGLVVTAYIWPYEARKELRKGLSDLLLHLSWLYKQLVSVYSETTSETDADAYSLLIEQMFYDTRTTNPDAQGTSSSSNTNHIPTAAEMEALAARNRIRALRFQKIELALQVSLVTLRELLTHAPNEPRLKGPFPVKMYESMLSSCQNILDKLLSMRIVILKDVWTTQVRRALMLPACKEWMDMAGNILLYFYLLASALQLKTPLPPYLPPAEKARQVLLDKLEEVLPSTAASSAQDESYMVYYAYLGMVEDIIQELDKLGDNMKELYGTLVPADQWVRCFGLLEPMEQGSLDPAFVFNYNKKP</sequence>
<dbReference type="InterPro" id="IPR018823">
    <property type="entry name" value="ArAE_2_N"/>
</dbReference>
<dbReference type="EMBL" id="LK023357">
    <property type="protein sequence ID" value="CDS12274.1"/>
    <property type="molecule type" value="Genomic_DNA"/>
</dbReference>
<dbReference type="Pfam" id="PF10337">
    <property type="entry name" value="ArAE_2_N"/>
    <property type="match status" value="1"/>
</dbReference>
<dbReference type="GO" id="GO:0016020">
    <property type="term" value="C:membrane"/>
    <property type="evidence" value="ECO:0007669"/>
    <property type="project" value="UniProtKB-SubCell"/>
</dbReference>
<evidence type="ECO:0000256" key="3">
    <source>
        <dbReference type="ARBA" id="ARBA00022989"/>
    </source>
</evidence>
<proteinExistence type="predicted"/>
<accession>A0A077WYH6</accession>
<feature type="compositionally biased region" description="Low complexity" evidence="5">
    <location>
        <begin position="524"/>
        <end position="538"/>
    </location>
</feature>
<dbReference type="Pfam" id="PF13515">
    <property type="entry name" value="FUSC_2"/>
    <property type="match status" value="1"/>
</dbReference>
<dbReference type="InterPro" id="IPR052430">
    <property type="entry name" value="IVT-Associated"/>
</dbReference>
<feature type="transmembrane region" description="Helical" evidence="6">
    <location>
        <begin position="981"/>
        <end position="998"/>
    </location>
</feature>
<dbReference type="PANTHER" id="PTHR47804">
    <property type="entry name" value="60S RIBOSOMAL PROTEIN L19"/>
    <property type="match status" value="1"/>
</dbReference>
<organism evidence="10">
    <name type="scientific">Lichtheimia ramosa</name>
    <dbReference type="NCBI Taxonomy" id="688394"/>
    <lineage>
        <taxon>Eukaryota</taxon>
        <taxon>Fungi</taxon>
        <taxon>Fungi incertae sedis</taxon>
        <taxon>Mucoromycota</taxon>
        <taxon>Mucoromycotina</taxon>
        <taxon>Mucoromycetes</taxon>
        <taxon>Mucorales</taxon>
        <taxon>Lichtheimiaceae</taxon>
        <taxon>Lichtheimia</taxon>
    </lineage>
</organism>
<feature type="region of interest" description="Disordered" evidence="5">
    <location>
        <begin position="190"/>
        <end position="209"/>
    </location>
</feature>
<feature type="domain" description="DUF2421" evidence="7">
    <location>
        <begin position="1085"/>
        <end position="1197"/>
    </location>
</feature>
<feature type="transmembrane region" description="Helical" evidence="6">
    <location>
        <begin position="945"/>
        <end position="961"/>
    </location>
</feature>
<feature type="transmembrane region" description="Helical" evidence="6">
    <location>
        <begin position="382"/>
        <end position="402"/>
    </location>
</feature>
<keyword evidence="3 6" id="KW-1133">Transmembrane helix</keyword>
<evidence type="ECO:0000256" key="2">
    <source>
        <dbReference type="ARBA" id="ARBA00022692"/>
    </source>
</evidence>
<keyword evidence="4 6" id="KW-0472">Membrane</keyword>
<evidence type="ECO:0000256" key="4">
    <source>
        <dbReference type="ARBA" id="ARBA00023136"/>
    </source>
</evidence>
<feature type="transmembrane region" description="Helical" evidence="6">
    <location>
        <begin position="874"/>
        <end position="893"/>
    </location>
</feature>
<keyword evidence="2 6" id="KW-0812">Transmembrane</keyword>
<feature type="transmembrane region" description="Helical" evidence="6">
    <location>
        <begin position="319"/>
        <end position="341"/>
    </location>
</feature>
<evidence type="ECO:0000256" key="6">
    <source>
        <dbReference type="SAM" id="Phobius"/>
    </source>
</evidence>
<gene>
    <name evidence="10" type="ORF">LRAMOSA04469</name>
</gene>
<dbReference type="InterPro" id="IPR018820">
    <property type="entry name" value="BRE4-related_DUF2421"/>
</dbReference>
<evidence type="ECO:0000256" key="5">
    <source>
        <dbReference type="SAM" id="MobiDB-lite"/>
    </source>
</evidence>
<feature type="region of interest" description="Disordered" evidence="5">
    <location>
        <begin position="513"/>
        <end position="542"/>
    </location>
</feature>
<protein>
    <submittedName>
        <fullName evidence="10">Uncharacterized protein</fullName>
    </submittedName>
</protein>
<dbReference type="Pfam" id="PF10334">
    <property type="entry name" value="BRE4"/>
    <property type="match status" value="1"/>
</dbReference>
<feature type="transmembrane region" description="Helical" evidence="6">
    <location>
        <begin position="353"/>
        <end position="370"/>
    </location>
</feature>
<evidence type="ECO:0000259" key="9">
    <source>
        <dbReference type="Pfam" id="PF13515"/>
    </source>
</evidence>
<feature type="transmembrane region" description="Helical" evidence="6">
    <location>
        <begin position="257"/>
        <end position="275"/>
    </location>
</feature>
<evidence type="ECO:0000313" key="10">
    <source>
        <dbReference type="EMBL" id="CDS12274.1"/>
    </source>
</evidence>
<feature type="domain" description="Integral membrane bound transporter" evidence="9">
    <location>
        <begin position="865"/>
        <end position="993"/>
    </location>
</feature>
<reference evidence="10" key="1">
    <citation type="journal article" date="2014" name="Genome Announc.">
        <title>De novo whole-genome sequence and genome annotation of Lichtheimia ramosa.</title>
        <authorList>
            <person name="Linde J."/>
            <person name="Schwartze V."/>
            <person name="Binder U."/>
            <person name="Lass-Florl C."/>
            <person name="Voigt K."/>
            <person name="Horn F."/>
        </authorList>
    </citation>
    <scope>NUCLEOTIDE SEQUENCE</scope>
    <source>
        <strain evidence="10">JMRC FSU:6197</strain>
    </source>
</reference>